<comment type="caution">
    <text evidence="3">The sequence shown here is derived from an EMBL/GenBank/DDBJ whole genome shotgun (WGS) entry which is preliminary data.</text>
</comment>
<organism evidence="3 4">
    <name type="scientific">Paratractidigestivibacter faecalis</name>
    <dbReference type="NCBI Taxonomy" id="2292441"/>
    <lineage>
        <taxon>Bacteria</taxon>
        <taxon>Bacillati</taxon>
        <taxon>Actinomycetota</taxon>
        <taxon>Coriobacteriia</taxon>
        <taxon>Coriobacteriales</taxon>
        <taxon>Atopobiaceae</taxon>
        <taxon>Paratractidigestivibacter</taxon>
    </lineage>
</organism>
<feature type="domain" description="HTH cro/C1-type" evidence="2">
    <location>
        <begin position="9"/>
        <end position="61"/>
    </location>
</feature>
<dbReference type="Gene3D" id="1.10.260.40">
    <property type="entry name" value="lambda repressor-like DNA-binding domains"/>
    <property type="match status" value="1"/>
</dbReference>
<dbReference type="SMART" id="SM00530">
    <property type="entry name" value="HTH_XRE"/>
    <property type="match status" value="1"/>
</dbReference>
<dbReference type="CDD" id="cd00093">
    <property type="entry name" value="HTH_XRE"/>
    <property type="match status" value="1"/>
</dbReference>
<dbReference type="SUPFAM" id="SSF47413">
    <property type="entry name" value="lambda repressor-like DNA-binding domains"/>
    <property type="match status" value="1"/>
</dbReference>
<evidence type="ECO:0000313" key="3">
    <source>
        <dbReference type="EMBL" id="MEQ2637497.1"/>
    </source>
</evidence>
<dbReference type="Proteomes" id="UP001478817">
    <property type="component" value="Unassembled WGS sequence"/>
</dbReference>
<gene>
    <name evidence="3" type="ORF">AAAT05_03980</name>
</gene>
<dbReference type="PANTHER" id="PTHR46558:SF4">
    <property type="entry name" value="DNA-BIDING PHAGE PROTEIN"/>
    <property type="match status" value="1"/>
</dbReference>
<dbReference type="InterPro" id="IPR001387">
    <property type="entry name" value="Cro/C1-type_HTH"/>
</dbReference>
<proteinExistence type="predicted"/>
<dbReference type="InterPro" id="IPR010982">
    <property type="entry name" value="Lambda_DNA-bd_dom_sf"/>
</dbReference>
<keyword evidence="4" id="KW-1185">Reference proteome</keyword>
<evidence type="ECO:0000259" key="2">
    <source>
        <dbReference type="PROSITE" id="PS50943"/>
    </source>
</evidence>
<reference evidence="3 4" key="1">
    <citation type="submission" date="2024-04" db="EMBL/GenBank/DDBJ databases">
        <title>Human intestinal bacterial collection.</title>
        <authorList>
            <person name="Pauvert C."/>
            <person name="Hitch T.C.A."/>
            <person name="Clavel T."/>
        </authorList>
    </citation>
    <scope>NUCLEOTIDE SEQUENCE [LARGE SCALE GENOMIC DNA]</scope>
    <source>
        <strain evidence="3 4">CLA-AA-H197</strain>
    </source>
</reference>
<dbReference type="PROSITE" id="PS50943">
    <property type="entry name" value="HTH_CROC1"/>
    <property type="match status" value="1"/>
</dbReference>
<accession>A0ABV1IF33</accession>
<protein>
    <submittedName>
        <fullName evidence="3">Helix-turn-helix transcriptional regulator</fullName>
    </submittedName>
</protein>
<dbReference type="PANTHER" id="PTHR46558">
    <property type="entry name" value="TRACRIPTIONAL REGULATORY PROTEIN-RELATED-RELATED"/>
    <property type="match status" value="1"/>
</dbReference>
<keyword evidence="1" id="KW-0238">DNA-binding</keyword>
<evidence type="ECO:0000256" key="1">
    <source>
        <dbReference type="ARBA" id="ARBA00023125"/>
    </source>
</evidence>
<sequence>MRFSEIVCELRAKKSLSREKLAKKIGVSPDVIAAWEEGTQYPDQEHLLLLARAFKVRISDLVNEDRELMLKVIDGTETQETVIMAGLSVLLVICAGALVGIQHVDADLVGTASRVTEVLLLVGFAALAFMRRTPNARRAAAFRDAIEAAEGSEQGLLKVTAGRNTRLVIAQFVLGAIIALTLIVLLGVLMPESQLPWVML</sequence>
<name>A0ABV1IF33_9ACTN</name>
<dbReference type="RefSeq" id="WP_124107634.1">
    <property type="nucleotide sequence ID" value="NZ_JBBNGS010000005.1"/>
</dbReference>
<dbReference type="Pfam" id="PF01381">
    <property type="entry name" value="HTH_3"/>
    <property type="match status" value="1"/>
</dbReference>
<dbReference type="EMBL" id="JBBNGS010000005">
    <property type="protein sequence ID" value="MEQ2637497.1"/>
    <property type="molecule type" value="Genomic_DNA"/>
</dbReference>
<evidence type="ECO:0000313" key="4">
    <source>
        <dbReference type="Proteomes" id="UP001478817"/>
    </source>
</evidence>